<dbReference type="PROSITE" id="PS51462">
    <property type="entry name" value="NUDIX"/>
    <property type="match status" value="1"/>
</dbReference>
<name>A0A6N7Q9T1_9XANT</name>
<evidence type="ECO:0000313" key="5">
    <source>
        <dbReference type="EMBL" id="MRH01079.1"/>
    </source>
</evidence>
<dbReference type="Proteomes" id="UP000439314">
    <property type="component" value="Unassembled WGS sequence"/>
</dbReference>
<dbReference type="Gene3D" id="3.90.79.10">
    <property type="entry name" value="Nucleoside Triphosphate Pyrophosphohydrolase"/>
    <property type="match status" value="1"/>
</dbReference>
<dbReference type="PANTHER" id="PTHR43046">
    <property type="entry name" value="GDP-MANNOSE MANNOSYL HYDROLASE"/>
    <property type="match status" value="1"/>
</dbReference>
<dbReference type="PANTHER" id="PTHR43046:SF14">
    <property type="entry name" value="MUTT_NUDIX FAMILY PROTEIN"/>
    <property type="match status" value="1"/>
</dbReference>
<dbReference type="RefSeq" id="WP_153751671.1">
    <property type="nucleotide sequence ID" value="NZ_WJPM01000010.1"/>
</dbReference>
<dbReference type="AlphaFoldDB" id="A0A6N7Q9T1"/>
<reference evidence="7 8" key="1">
    <citation type="submission" date="2019-11" db="EMBL/GenBank/DDBJ databases">
        <title>First report of rice panicle blight caused by Xanthomonas sp. in Iran.</title>
        <authorList>
            <person name="Mirghasempour S.A."/>
            <person name="Huang S."/>
            <person name="Brady C.L."/>
            <person name="Studholme D.J."/>
        </authorList>
    </citation>
    <scope>NUCLEOTIDE SEQUENCE [LARGE SCALE GENOMIC DNA]</scope>
    <source>
        <strain evidence="5 8">ASD011</strain>
        <strain evidence="7">SAM114</strain>
    </source>
</reference>
<accession>A0A6N7Q9T1</accession>
<protein>
    <submittedName>
        <fullName evidence="5">NUDIX domain-containing protein</fullName>
    </submittedName>
</protein>
<evidence type="ECO:0000256" key="2">
    <source>
        <dbReference type="ARBA" id="ARBA00022801"/>
    </source>
</evidence>
<gene>
    <name evidence="5" type="ORF">GIY21_12340</name>
    <name evidence="6" type="ORF">GIY22_13170</name>
</gene>
<keyword evidence="7" id="KW-1185">Reference proteome</keyword>
<feature type="domain" description="Nudix hydrolase" evidence="4">
    <location>
        <begin position="1"/>
        <end position="127"/>
    </location>
</feature>
<sequence length="132" mass="14979">MALLCDDALLVYQRDVKPEIPWPGLWDLPGGGREDDESPERCALRELQEEFGLVLEEDRLTWGRCYPSLQPGCLPSWLFVGRLSCAEIASIRFGDEGRGWLLMPVAEFLAHPQAVPHLQERLRDYLAQCVQG</sequence>
<dbReference type="Pfam" id="PF00293">
    <property type="entry name" value="NUDIX"/>
    <property type="match status" value="1"/>
</dbReference>
<dbReference type="SUPFAM" id="SSF55811">
    <property type="entry name" value="Nudix"/>
    <property type="match status" value="1"/>
</dbReference>
<evidence type="ECO:0000256" key="1">
    <source>
        <dbReference type="ARBA" id="ARBA00001946"/>
    </source>
</evidence>
<dbReference type="Proteomes" id="UP000437931">
    <property type="component" value="Unassembled WGS sequence"/>
</dbReference>
<evidence type="ECO:0000259" key="4">
    <source>
        <dbReference type="PROSITE" id="PS51462"/>
    </source>
</evidence>
<comment type="caution">
    <text evidence="5">The sequence shown here is derived from an EMBL/GenBank/DDBJ whole genome shotgun (WGS) entry which is preliminary data.</text>
</comment>
<dbReference type="InterPro" id="IPR000086">
    <property type="entry name" value="NUDIX_hydrolase_dom"/>
</dbReference>
<organism evidence="5 8">
    <name type="scientific">Xanthomonas sontii</name>
    <dbReference type="NCBI Taxonomy" id="2650745"/>
    <lineage>
        <taxon>Bacteria</taxon>
        <taxon>Pseudomonadati</taxon>
        <taxon>Pseudomonadota</taxon>
        <taxon>Gammaproteobacteria</taxon>
        <taxon>Lysobacterales</taxon>
        <taxon>Lysobacteraceae</taxon>
        <taxon>Xanthomonas</taxon>
    </lineage>
</organism>
<dbReference type="EMBL" id="WJPN01000009">
    <property type="protein sequence ID" value="MRH01079.1"/>
    <property type="molecule type" value="Genomic_DNA"/>
</dbReference>
<evidence type="ECO:0000313" key="8">
    <source>
        <dbReference type="Proteomes" id="UP000439314"/>
    </source>
</evidence>
<dbReference type="GO" id="GO:0016787">
    <property type="term" value="F:hydrolase activity"/>
    <property type="evidence" value="ECO:0007669"/>
    <property type="project" value="UniProtKB-KW"/>
</dbReference>
<comment type="cofactor">
    <cofactor evidence="1">
        <name>Mg(2+)</name>
        <dbReference type="ChEBI" id="CHEBI:18420"/>
    </cofactor>
</comment>
<comment type="similarity">
    <text evidence="3">Belongs to the Nudix hydrolase family.</text>
</comment>
<dbReference type="EMBL" id="WJPM01000010">
    <property type="protein sequence ID" value="MRH75572.1"/>
    <property type="molecule type" value="Genomic_DNA"/>
</dbReference>
<evidence type="ECO:0000313" key="7">
    <source>
        <dbReference type="Proteomes" id="UP000437931"/>
    </source>
</evidence>
<dbReference type="CDD" id="cd04682">
    <property type="entry name" value="NUDIX_Hydrolase"/>
    <property type="match status" value="1"/>
</dbReference>
<dbReference type="PRINTS" id="PR00502">
    <property type="entry name" value="NUDIXFAMILY"/>
</dbReference>
<evidence type="ECO:0000313" key="6">
    <source>
        <dbReference type="EMBL" id="MRH75572.1"/>
    </source>
</evidence>
<keyword evidence="2 3" id="KW-0378">Hydrolase</keyword>
<proteinExistence type="inferred from homology"/>
<reference evidence="6" key="2">
    <citation type="journal article" date="2020" name="Plant Dis.">
        <title>A Grain Rot of Rice in Iran Caused by a Xanthomonas Strain Closely Related to X. sacchari.</title>
        <authorList>
            <person name="Mirghasempour S.A."/>
            <person name="Huang S."/>
            <person name="Studholme D.J."/>
            <person name="Brady C.L."/>
        </authorList>
    </citation>
    <scope>NUCLEOTIDE SEQUENCE</scope>
    <source>
        <strain evidence="6">SAM114</strain>
    </source>
</reference>
<dbReference type="InterPro" id="IPR020476">
    <property type="entry name" value="Nudix_hydrolase"/>
</dbReference>
<dbReference type="InterPro" id="IPR020084">
    <property type="entry name" value="NUDIX_hydrolase_CS"/>
</dbReference>
<evidence type="ECO:0000256" key="3">
    <source>
        <dbReference type="RuleBase" id="RU003476"/>
    </source>
</evidence>
<dbReference type="InterPro" id="IPR015797">
    <property type="entry name" value="NUDIX_hydrolase-like_dom_sf"/>
</dbReference>
<dbReference type="PROSITE" id="PS00893">
    <property type="entry name" value="NUDIX_BOX"/>
    <property type="match status" value="1"/>
</dbReference>